<dbReference type="STRING" id="861266.ARTSIC4J27_71"/>
<dbReference type="AlphaFoldDB" id="A0A024GWM8"/>
<organism evidence="1 2">
    <name type="scientific">Pseudarthrobacter siccitolerans</name>
    <dbReference type="NCBI Taxonomy" id="861266"/>
    <lineage>
        <taxon>Bacteria</taxon>
        <taxon>Bacillati</taxon>
        <taxon>Actinomycetota</taxon>
        <taxon>Actinomycetes</taxon>
        <taxon>Micrococcales</taxon>
        <taxon>Micrococcaceae</taxon>
        <taxon>Pseudarthrobacter</taxon>
    </lineage>
</organism>
<dbReference type="SMART" id="SM01236">
    <property type="entry name" value="Haem_oxygenase_2"/>
    <property type="match status" value="1"/>
</dbReference>
<dbReference type="SUPFAM" id="SSF48613">
    <property type="entry name" value="Heme oxygenase-like"/>
    <property type="match status" value="1"/>
</dbReference>
<proteinExistence type="predicted"/>
<protein>
    <recommendedName>
        <fullName evidence="3">Iron-containing redox enzyme family protein</fullName>
    </recommendedName>
</protein>
<name>A0A024GWM8_9MICC</name>
<reference evidence="2" key="1">
    <citation type="journal article" date="2014" name="Genome Announc.">
        <title>Genome Sequence of Arthrobacter siccitolerans 4J27, a Xeroprotectant-Producing Desiccation-Tolerant Microorganism.</title>
        <authorList>
            <person name="Manzanera M."/>
            <person name="Santa-Cruz-Calvo L."/>
            <person name="Vilchez J.I."/>
            <person name="Garcia-Fontana C."/>
            <person name="Silva-Castro G.A."/>
            <person name="Calvo C."/>
            <person name="Gonzalez-Lopez J."/>
        </authorList>
    </citation>
    <scope>NUCLEOTIDE SEQUENCE [LARGE SCALE GENOMIC DNA]</scope>
    <source>
        <strain evidence="2">4J27</strain>
    </source>
</reference>
<evidence type="ECO:0008006" key="3">
    <source>
        <dbReference type="Google" id="ProtNLM"/>
    </source>
</evidence>
<accession>A0A024GWM8</accession>
<gene>
    <name evidence="1" type="ORF">ARTSIC4J27_71</name>
</gene>
<evidence type="ECO:0000313" key="2">
    <source>
        <dbReference type="Proteomes" id="UP000035722"/>
    </source>
</evidence>
<dbReference type="Pfam" id="PF14518">
    <property type="entry name" value="Haem_oxygenas_2"/>
    <property type="match status" value="1"/>
</dbReference>
<dbReference type="EMBL" id="CAQI01000024">
    <property type="protein sequence ID" value="CCQ44148.1"/>
    <property type="molecule type" value="Genomic_DNA"/>
</dbReference>
<comment type="caution">
    <text evidence="1">The sequence shown here is derived from an EMBL/GenBank/DDBJ whole genome shotgun (WGS) entry which is preliminary data.</text>
</comment>
<dbReference type="Gene3D" id="1.20.910.10">
    <property type="entry name" value="Heme oxygenase-like"/>
    <property type="match status" value="1"/>
</dbReference>
<evidence type="ECO:0000313" key="1">
    <source>
        <dbReference type="EMBL" id="CCQ44148.1"/>
    </source>
</evidence>
<dbReference type="OrthoDB" id="252872at2"/>
<keyword evidence="2" id="KW-1185">Reference proteome</keyword>
<sequence>MKIPEPRGPLTSTLFRALACTPGSDEGAAAIEELRLLAAPRVTASADIIGDDDVQLALFCLYELHYSGLEGISDEWEWEPGLIQVRRLMERPFEAALRAAAASTAGGINVPPVGELTSDAVADILFGLAATDTGPSVSRFVAKKATLDQLKEFLIHKSIYQLKEADPHTWAIPRLTGRPKAALVEIQADEYGGGRPERMHSALFARTMRGLGMDDQYGAYVDAAPAVSLAAVNMMSLFGLNRRLRGAITGHLAIYEMTSSQPNRLYGNGFRRHGFDADVTRYFDEHVEADAVHEQIAGRDLAGGLVEAEPGLLADVLFGATAVMAIDGRISAHLMASWENGMTSLRAAVPAAA</sequence>
<dbReference type="RefSeq" id="WP_050053234.1">
    <property type="nucleotide sequence ID" value="NZ_CAQI01000024.1"/>
</dbReference>
<dbReference type="Proteomes" id="UP000035722">
    <property type="component" value="Unassembled WGS sequence"/>
</dbReference>
<dbReference type="InterPro" id="IPR016084">
    <property type="entry name" value="Haem_Oase-like_multi-hlx"/>
</dbReference>